<dbReference type="Gene3D" id="3.40.50.300">
    <property type="entry name" value="P-loop containing nucleotide triphosphate hydrolases"/>
    <property type="match status" value="2"/>
</dbReference>
<gene>
    <name evidence="11" type="ORF">ANN_18863</name>
</gene>
<organism evidence="11 12">
    <name type="scientific">Periplaneta americana</name>
    <name type="common">American cockroach</name>
    <name type="synonym">Blatta americana</name>
    <dbReference type="NCBI Taxonomy" id="6978"/>
    <lineage>
        <taxon>Eukaryota</taxon>
        <taxon>Metazoa</taxon>
        <taxon>Ecdysozoa</taxon>
        <taxon>Arthropoda</taxon>
        <taxon>Hexapoda</taxon>
        <taxon>Insecta</taxon>
        <taxon>Pterygota</taxon>
        <taxon>Neoptera</taxon>
        <taxon>Polyneoptera</taxon>
        <taxon>Dictyoptera</taxon>
        <taxon>Blattodea</taxon>
        <taxon>Blattoidea</taxon>
        <taxon>Blattidae</taxon>
        <taxon>Blattinae</taxon>
        <taxon>Periplaneta</taxon>
    </lineage>
</organism>
<comment type="caution">
    <text evidence="11">The sequence shown here is derived from an EMBL/GenBank/DDBJ whole genome shotgun (WGS) entry which is preliminary data.</text>
</comment>
<evidence type="ECO:0000256" key="6">
    <source>
        <dbReference type="SAM" id="MobiDB-lite"/>
    </source>
</evidence>
<dbReference type="InterPro" id="IPR027417">
    <property type="entry name" value="P-loop_NTPase"/>
</dbReference>
<feature type="region of interest" description="Disordered" evidence="6">
    <location>
        <begin position="1518"/>
        <end position="1538"/>
    </location>
</feature>
<dbReference type="SMART" id="SM00847">
    <property type="entry name" value="HA2"/>
    <property type="match status" value="1"/>
</dbReference>
<feature type="domain" description="R3H" evidence="8">
    <location>
        <begin position="1"/>
        <end position="53"/>
    </location>
</feature>
<dbReference type="PROSITE" id="PS50088">
    <property type="entry name" value="ANK_REPEAT"/>
    <property type="match status" value="1"/>
</dbReference>
<dbReference type="SUPFAM" id="SSF52540">
    <property type="entry name" value="P-loop containing nucleoside triphosphate hydrolases"/>
    <property type="match status" value="2"/>
</dbReference>
<dbReference type="InterPro" id="IPR002110">
    <property type="entry name" value="Ankyrin_rpt"/>
</dbReference>
<dbReference type="EMBL" id="JAJSOF020000023">
    <property type="protein sequence ID" value="KAJ4436233.1"/>
    <property type="molecule type" value="Genomic_DNA"/>
</dbReference>
<feature type="repeat" description="ANK" evidence="5">
    <location>
        <begin position="705"/>
        <end position="737"/>
    </location>
</feature>
<dbReference type="Pfam" id="PF26026">
    <property type="entry name" value="RNA_hel_CTD"/>
    <property type="match status" value="1"/>
</dbReference>
<dbReference type="InterPro" id="IPR001650">
    <property type="entry name" value="Helicase_C-like"/>
</dbReference>
<dbReference type="SUPFAM" id="SSF82708">
    <property type="entry name" value="R3H domain"/>
    <property type="match status" value="1"/>
</dbReference>
<evidence type="ECO:0000256" key="5">
    <source>
        <dbReference type="PROSITE-ProRule" id="PRU00023"/>
    </source>
</evidence>
<evidence type="ECO:0000313" key="11">
    <source>
        <dbReference type="EMBL" id="KAJ4436233.1"/>
    </source>
</evidence>
<feature type="domain" description="Helicase C-terminal" evidence="10">
    <location>
        <begin position="809"/>
        <end position="980"/>
    </location>
</feature>
<dbReference type="SUPFAM" id="SSF48403">
    <property type="entry name" value="Ankyrin repeat"/>
    <property type="match status" value="1"/>
</dbReference>
<keyword evidence="2" id="KW-0378">Hydrolase</keyword>
<dbReference type="Pfam" id="PF00271">
    <property type="entry name" value="Helicase_C"/>
    <property type="match status" value="1"/>
</dbReference>
<dbReference type="PANTHER" id="PTHR18934">
    <property type="entry name" value="ATP-DEPENDENT RNA HELICASE"/>
    <property type="match status" value="1"/>
</dbReference>
<keyword evidence="12" id="KW-1185">Reference proteome</keyword>
<dbReference type="Pfam" id="PF04146">
    <property type="entry name" value="YTH"/>
    <property type="match status" value="1"/>
</dbReference>
<dbReference type="InterPro" id="IPR048333">
    <property type="entry name" value="HA2_WH"/>
</dbReference>
<feature type="region of interest" description="Disordered" evidence="6">
    <location>
        <begin position="1423"/>
        <end position="1469"/>
    </location>
</feature>
<dbReference type="Pfam" id="PF07717">
    <property type="entry name" value="OB_NTP_bind"/>
    <property type="match status" value="1"/>
</dbReference>
<dbReference type="InterPro" id="IPR001374">
    <property type="entry name" value="R3H_dom"/>
</dbReference>
<dbReference type="PROSITE" id="PS50882">
    <property type="entry name" value="YTH"/>
    <property type="match status" value="1"/>
</dbReference>
<dbReference type="Gene3D" id="3.30.1370.50">
    <property type="entry name" value="R3H-like domain"/>
    <property type="match status" value="1"/>
</dbReference>
<evidence type="ECO:0000313" key="12">
    <source>
        <dbReference type="Proteomes" id="UP001148838"/>
    </source>
</evidence>
<dbReference type="PANTHER" id="PTHR18934:SF213">
    <property type="entry name" value="3'-5' RNA HELICASE YTHDC2"/>
    <property type="match status" value="1"/>
</dbReference>
<evidence type="ECO:0000256" key="4">
    <source>
        <dbReference type="ARBA" id="ARBA00022840"/>
    </source>
</evidence>
<dbReference type="InterPro" id="IPR011709">
    <property type="entry name" value="DEAD-box_helicase_OB_fold"/>
</dbReference>
<dbReference type="SMART" id="SM00487">
    <property type="entry name" value="DEXDc"/>
    <property type="match status" value="1"/>
</dbReference>
<dbReference type="Gene3D" id="1.20.120.1080">
    <property type="match status" value="1"/>
</dbReference>
<feature type="domain" description="YTH" evidence="7">
    <location>
        <begin position="1664"/>
        <end position="1806"/>
    </location>
</feature>
<proteinExistence type="predicted"/>
<dbReference type="Pfam" id="PF01424">
    <property type="entry name" value="R3H"/>
    <property type="match status" value="1"/>
</dbReference>
<sequence length="2021" mass="229539">MFVCVALSTEFEFPSSLTSDERAYIHQLAKELGLRSKSRGKGASRYLTVYKREGSSIVQADAVFQLVRSSRQHVYTLLHKFPLTNKERQELLPLTERDRILNPEVKDMNKSMGRLNNGIPQVPYAATNQELLLFRQALPIWPMREDIINLINSNQVVVISGETGSGKTTQVPQFILEHCLGTGKTCRIICTQPRRISAVSVSERVAAERDEKIGQSVGYQIRLESRVSPKTVLTYCTDGVLLRTLMGGDSTLATVTHILVDEVHERSRFSDFLLIALRDSLAKFRSLRLILMSATIETQVFTKYFNNCPVISEQEAFIGNKNTGHKEHLLNLTQEEKQQMQVHYGEKKLVLLAHSLKFTVYRTQDFQRQSAALELKIFGHAALAWSLLQLQSSSSRTQVSKAGFLDIHCCFTRLIRCSKLNWLAVQTKLAVQLTRVFYLLVEPHFAKLRPWKFPQMPRGWRFSRLLRISPLSRSCFLPPSPFVMRRTTVLVFLSPSTKLSASMQLFPLRATARLPSAGLAFDSRPSCPSITKYMSKVMQKLKGEKECKKEQRLKLEKWTKSVTESAQEERVLRIERRAIPAPILGQQNEVNDFKQCIMNSVMRKEHLVRMQKPQSLAGTDFNHIVRRGQKIDGYKPSSLPLGKNKILTVFQQPVPEKMELEAWLVEEMDRCISEAWLSGSEDAFTQLLHLILSENVSVDYQHSQTSVTPLMVAAGRGCLNTAEQLLNLGANLNVRASNEWTALDWARTMKQNEVIELIEAYMNTELSNCPDFLLASEDTELGEEEKELLDIYHHSFNDENIDMDLLMALLTDIHTTQDRGAILVFLSGYDDIVTLRERIMAEDKKLMEVCKYILYTLHSNMQTGDQKRVFRPAPPGVRKIILSTNIAETSVTIDDVMYVIDCGKVKEKSFDALSGVCMLRPVWISQACAHQRKGRAGRTHPGICYHMFSSIRYKAMQKYHTPEILRMPLQELCLHTKLLAPANTPIADFLARAIEPPSFVVTRNAVQLLKTIDALDSWEDLTELGHHLLDLPIEPRLGKMLLYSVVLKCLDPVLTIVCCLAYRDPFVLPAQPSQKRASCLSRKKFAAGTYSDHMALLRAFQTWQHARGNGWERVFCEKHFISAATMEMVVGMRTQLLGQLRASGFVRARGGGDIRDLNTNSENWAVVKAALCAGMYPNLIRVDREHMQLRTQKEFRVMFHPSSTLRECPKSPRTSVAASHSATVEALPSDWLVYEEMSRSGRLCHVRCCTLVTPITVALFAGPARMPLDAVSEAEMFRADGAVETESDSEVEERPDGQNTTLKLDEWVVFRVDAEAAHLALQLRQKWHSLFLRRMRAPAKPWSQVDEAVVKTIINVLTAEEQALGLQQPSGIGQRPRPMTIDYYPAGSRRTVEEGEAHDENVFLGNIENRSGFRQQRKYEYSTKMPTDHVAGERSDSGSVKSFGSGNMSETPSPTPSHGSAGDNTTLASSPTVVGSGPIASRYFVIKAGSLKTIEASLSRGAWAFTPNTERKMTRVFKSDTPINQMRQEKGRQNSANKSVEKLLSSSLLSKNLKVRIYKIVILPVVLCGCETWTLTLREEQRLRVFENKDLRKIFGAKRDEVTGEWRKLHNAELHALYTSPDIIRNIKSRRFRWVGHVARMGESRNAYRVLVGRPEGKRPLGRTRRRWEDNIKMDLREVGYDGRDWINLAQDRDQWWAYVRAAMNLREGKRVILVFSVQGSGHFQGYARLSGDKPDLKTDAADQCLELSGPNLSPPLPVEWIKRANIPFQATRHLLNPYNENRRVQTSRDGQIRCLAYPRFLTCIGQAHDSVSGFLWELWFLCVIPVNYHHHHLISSHHRCSVNQPPMVHLLNDCWKIFGAKSDGVTGEWRKLHNAELHALYSSPDVIRNIKSRRLRWAGHVARMGESRNAYRVLVGRPEGKRPLGRPRRRWEGNIKMDLREEIEPTIGEALCSLWDKVPPFVPKSTLFGSLKTSQDVPDTSSSKNMGYHGRPIRGYSYMGYGPGYQHYNMNYGPRGQHPK</sequence>
<dbReference type="PROSITE" id="PS51061">
    <property type="entry name" value="R3H"/>
    <property type="match status" value="1"/>
</dbReference>
<evidence type="ECO:0000259" key="10">
    <source>
        <dbReference type="PROSITE" id="PS51194"/>
    </source>
</evidence>
<dbReference type="Pfam" id="PF00270">
    <property type="entry name" value="DEAD"/>
    <property type="match status" value="1"/>
</dbReference>
<feature type="domain" description="Helicase ATP-binding" evidence="9">
    <location>
        <begin position="148"/>
        <end position="314"/>
    </location>
</feature>
<dbReference type="Pfam" id="PF12796">
    <property type="entry name" value="Ank_2"/>
    <property type="match status" value="1"/>
</dbReference>
<dbReference type="Gene3D" id="1.25.40.20">
    <property type="entry name" value="Ankyrin repeat-containing domain"/>
    <property type="match status" value="1"/>
</dbReference>
<dbReference type="Pfam" id="PF04408">
    <property type="entry name" value="WHD_HA2"/>
    <property type="match status" value="1"/>
</dbReference>
<dbReference type="InterPro" id="IPR007502">
    <property type="entry name" value="Helicase-assoc_dom"/>
</dbReference>
<dbReference type="InterPro" id="IPR011545">
    <property type="entry name" value="DEAD/DEAH_box_helicase_dom"/>
</dbReference>
<dbReference type="PROSITE" id="PS50297">
    <property type="entry name" value="ANK_REP_REGION"/>
    <property type="match status" value="1"/>
</dbReference>
<keyword evidence="4" id="KW-0067">ATP-binding</keyword>
<evidence type="ECO:0000259" key="9">
    <source>
        <dbReference type="PROSITE" id="PS51192"/>
    </source>
</evidence>
<dbReference type="PROSITE" id="PS51192">
    <property type="entry name" value="HELICASE_ATP_BIND_1"/>
    <property type="match status" value="1"/>
</dbReference>
<accession>A0ABQ8SQP1</accession>
<evidence type="ECO:0000256" key="2">
    <source>
        <dbReference type="ARBA" id="ARBA00022801"/>
    </source>
</evidence>
<dbReference type="InterPro" id="IPR059023">
    <property type="entry name" value="RNA_hel_CTD"/>
</dbReference>
<dbReference type="CDD" id="cd18791">
    <property type="entry name" value="SF2_C_RHA"/>
    <property type="match status" value="1"/>
</dbReference>
<keyword evidence="5" id="KW-0040">ANK repeat</keyword>
<evidence type="ECO:0000256" key="3">
    <source>
        <dbReference type="ARBA" id="ARBA00022806"/>
    </source>
</evidence>
<evidence type="ECO:0000259" key="7">
    <source>
        <dbReference type="PROSITE" id="PS50882"/>
    </source>
</evidence>
<dbReference type="Pfam" id="PF21010">
    <property type="entry name" value="HA2_C"/>
    <property type="match status" value="1"/>
</dbReference>
<keyword evidence="1" id="KW-0547">Nucleotide-binding</keyword>
<dbReference type="Gene3D" id="3.10.590.10">
    <property type="entry name" value="ph1033 like domains"/>
    <property type="match status" value="2"/>
</dbReference>
<feature type="compositionally biased region" description="Polar residues" evidence="6">
    <location>
        <begin position="1437"/>
        <end position="1469"/>
    </location>
</feature>
<dbReference type="PROSITE" id="PS51194">
    <property type="entry name" value="HELICASE_CTER"/>
    <property type="match status" value="1"/>
</dbReference>
<evidence type="ECO:0008006" key="13">
    <source>
        <dbReference type="Google" id="ProtNLM"/>
    </source>
</evidence>
<dbReference type="InterPro" id="IPR036770">
    <property type="entry name" value="Ankyrin_rpt-contain_sf"/>
</dbReference>
<dbReference type="InterPro" id="IPR036867">
    <property type="entry name" value="R3H_dom_sf"/>
</dbReference>
<dbReference type="InterPro" id="IPR014001">
    <property type="entry name" value="Helicase_ATP-bd"/>
</dbReference>
<dbReference type="SMART" id="SM00490">
    <property type="entry name" value="HELICc"/>
    <property type="match status" value="1"/>
</dbReference>
<evidence type="ECO:0000256" key="1">
    <source>
        <dbReference type="ARBA" id="ARBA00022741"/>
    </source>
</evidence>
<evidence type="ECO:0000259" key="8">
    <source>
        <dbReference type="PROSITE" id="PS51061"/>
    </source>
</evidence>
<dbReference type="Proteomes" id="UP001148838">
    <property type="component" value="Unassembled WGS sequence"/>
</dbReference>
<reference evidence="11 12" key="1">
    <citation type="journal article" date="2022" name="Allergy">
        <title>Genome assembly and annotation of Periplaneta americana reveal a comprehensive cockroach allergen profile.</title>
        <authorList>
            <person name="Wang L."/>
            <person name="Xiong Q."/>
            <person name="Saelim N."/>
            <person name="Wang L."/>
            <person name="Nong W."/>
            <person name="Wan A.T."/>
            <person name="Shi M."/>
            <person name="Liu X."/>
            <person name="Cao Q."/>
            <person name="Hui J.H.L."/>
            <person name="Sookrung N."/>
            <person name="Leung T.F."/>
            <person name="Tungtrongchitr A."/>
            <person name="Tsui S.K.W."/>
        </authorList>
    </citation>
    <scope>NUCLEOTIDE SEQUENCE [LARGE SCALE GENOMIC DNA]</scope>
    <source>
        <strain evidence="11">PWHHKU_190912</strain>
    </source>
</reference>
<keyword evidence="3" id="KW-0347">Helicase</keyword>
<protein>
    <recommendedName>
        <fullName evidence="13">ATP-dependent RNA helicase YTHDC2</fullName>
    </recommendedName>
</protein>
<name>A0ABQ8SQP1_PERAM</name>
<dbReference type="CDD" id="cd21134">
    <property type="entry name" value="YTH"/>
    <property type="match status" value="1"/>
</dbReference>
<feature type="compositionally biased region" description="Basic and acidic residues" evidence="6">
    <location>
        <begin position="1423"/>
        <end position="1436"/>
    </location>
</feature>
<dbReference type="InterPro" id="IPR007275">
    <property type="entry name" value="YTH_domain"/>
</dbReference>